<gene>
    <name evidence="2" type="ORF">I8J30_26920</name>
</gene>
<keyword evidence="3" id="KW-1185">Reference proteome</keyword>
<protein>
    <submittedName>
        <fullName evidence="2">Transposase</fullName>
    </submittedName>
</protein>
<evidence type="ECO:0000313" key="2">
    <source>
        <dbReference type="EMBL" id="MBP3966342.1"/>
    </source>
</evidence>
<dbReference type="RefSeq" id="WP_210663432.1">
    <property type="nucleotide sequence ID" value="NZ_JAGKSP010000017.1"/>
</dbReference>
<accession>A0ABS5CKF7</accession>
<feature type="region of interest" description="Disordered" evidence="1">
    <location>
        <begin position="56"/>
        <end position="97"/>
    </location>
</feature>
<dbReference type="Proteomes" id="UP000673394">
    <property type="component" value="Unassembled WGS sequence"/>
</dbReference>
<comment type="caution">
    <text evidence="2">The sequence shown here is derived from an EMBL/GenBank/DDBJ whole genome shotgun (WGS) entry which is preliminary data.</text>
</comment>
<evidence type="ECO:0000313" key="3">
    <source>
        <dbReference type="Proteomes" id="UP000673394"/>
    </source>
</evidence>
<feature type="compositionally biased region" description="Basic residues" evidence="1">
    <location>
        <begin position="84"/>
        <end position="97"/>
    </location>
</feature>
<sequence length="97" mass="11090">MSEEKGHFQMDPMSGEPVEVDGVYKNEWGREEKLARGEVFPADPMLGATEWELTQLDMENHSNGETDPRLYPKKDATAHDAHLQHPKRHPAKPNKLE</sequence>
<proteinExistence type="predicted"/>
<organism evidence="2 3">
    <name type="scientific">Paenibacillus lignilyticus</name>
    <dbReference type="NCBI Taxonomy" id="1172615"/>
    <lineage>
        <taxon>Bacteria</taxon>
        <taxon>Bacillati</taxon>
        <taxon>Bacillota</taxon>
        <taxon>Bacilli</taxon>
        <taxon>Bacillales</taxon>
        <taxon>Paenibacillaceae</taxon>
        <taxon>Paenibacillus</taxon>
    </lineage>
</organism>
<reference evidence="2 3" key="1">
    <citation type="submission" date="2021-04" db="EMBL/GenBank/DDBJ databases">
        <title>Paenibacillus sp. DLE-14 whole genome sequence.</title>
        <authorList>
            <person name="Ham Y.J."/>
        </authorList>
    </citation>
    <scope>NUCLEOTIDE SEQUENCE [LARGE SCALE GENOMIC DNA]</scope>
    <source>
        <strain evidence="2 3">DLE-14</strain>
    </source>
</reference>
<dbReference type="EMBL" id="JAGKSP010000017">
    <property type="protein sequence ID" value="MBP3966342.1"/>
    <property type="molecule type" value="Genomic_DNA"/>
</dbReference>
<name>A0ABS5CKF7_9BACL</name>
<evidence type="ECO:0000256" key="1">
    <source>
        <dbReference type="SAM" id="MobiDB-lite"/>
    </source>
</evidence>
<feature type="compositionally biased region" description="Basic and acidic residues" evidence="1">
    <location>
        <begin position="58"/>
        <end position="83"/>
    </location>
</feature>